<name>A0A449AU57_9BACT</name>
<dbReference type="Pfam" id="PF13087">
    <property type="entry name" value="AAA_12"/>
    <property type="match status" value="1"/>
</dbReference>
<keyword evidence="4 10" id="KW-0347">Helicase</keyword>
<evidence type="ECO:0000313" key="10">
    <source>
        <dbReference type="EMBL" id="VEU70026.1"/>
    </source>
</evidence>
<dbReference type="Gene3D" id="3.40.960.10">
    <property type="entry name" value="VSR Endonuclease"/>
    <property type="match status" value="1"/>
</dbReference>
<reference evidence="10 11" key="1">
    <citation type="submission" date="2019-01" db="EMBL/GenBank/DDBJ databases">
        <authorList>
            <consortium name="Pathogen Informatics"/>
        </authorList>
    </citation>
    <scope>NUCLEOTIDE SEQUENCE [LARGE SCALE GENOMIC DNA]</scope>
    <source>
        <strain evidence="10 11">NCTC10194</strain>
    </source>
</reference>
<dbReference type="Proteomes" id="UP000290815">
    <property type="component" value="Chromosome"/>
</dbReference>
<dbReference type="CDD" id="cd18808">
    <property type="entry name" value="SF1_C_Upf1"/>
    <property type="match status" value="1"/>
</dbReference>
<keyword evidence="3" id="KW-0378">Hydrolase</keyword>
<dbReference type="InterPro" id="IPR041679">
    <property type="entry name" value="DNA2/NAM7-like_C"/>
</dbReference>
<feature type="domain" description="DNA2/NAM7 helicase helicase" evidence="7">
    <location>
        <begin position="969"/>
        <end position="1011"/>
    </location>
</feature>
<evidence type="ECO:0000259" key="9">
    <source>
        <dbReference type="Pfam" id="PF18741"/>
    </source>
</evidence>
<evidence type="ECO:0000256" key="4">
    <source>
        <dbReference type="ARBA" id="ARBA00022806"/>
    </source>
</evidence>
<dbReference type="Pfam" id="PF18741">
    <property type="entry name" value="MTES_1575"/>
    <property type="match status" value="1"/>
</dbReference>
<dbReference type="InterPro" id="IPR041677">
    <property type="entry name" value="DNA2/NAM7_AAA_11"/>
</dbReference>
<dbReference type="RefSeq" id="WP_027333874.1">
    <property type="nucleotide sequence ID" value="NZ_LR215024.1"/>
</dbReference>
<evidence type="ECO:0000259" key="7">
    <source>
        <dbReference type="Pfam" id="PF13086"/>
    </source>
</evidence>
<feature type="domain" description="DNA2/NAM7 helicase-like C-terminal" evidence="8">
    <location>
        <begin position="1053"/>
        <end position="1228"/>
    </location>
</feature>
<evidence type="ECO:0000256" key="1">
    <source>
        <dbReference type="ARBA" id="ARBA00007913"/>
    </source>
</evidence>
<evidence type="ECO:0000256" key="6">
    <source>
        <dbReference type="SAM" id="Coils"/>
    </source>
</evidence>
<dbReference type="InterPro" id="IPR049468">
    <property type="entry name" value="Restrct_endonuc-II-like_dom"/>
</dbReference>
<protein>
    <submittedName>
        <fullName evidence="10">Putative DNA helicase</fullName>
    </submittedName>
</protein>
<evidence type="ECO:0000256" key="5">
    <source>
        <dbReference type="ARBA" id="ARBA00022840"/>
    </source>
</evidence>
<dbReference type="InterPro" id="IPR025103">
    <property type="entry name" value="DUF4011"/>
</dbReference>
<organism evidence="10 11">
    <name type="scientific">Mycoplasmopsis glycophila</name>
    <dbReference type="NCBI Taxonomy" id="171285"/>
    <lineage>
        <taxon>Bacteria</taxon>
        <taxon>Bacillati</taxon>
        <taxon>Mycoplasmatota</taxon>
        <taxon>Mycoplasmoidales</taxon>
        <taxon>Metamycoplasmataceae</taxon>
        <taxon>Mycoplasmopsis</taxon>
    </lineage>
</organism>
<dbReference type="GO" id="GO:0016787">
    <property type="term" value="F:hydrolase activity"/>
    <property type="evidence" value="ECO:0007669"/>
    <property type="project" value="UniProtKB-KW"/>
</dbReference>
<comment type="similarity">
    <text evidence="1">Belongs to the DNA2/NAM7 helicase family.</text>
</comment>
<dbReference type="Pfam" id="PF13195">
    <property type="entry name" value="DUF4011"/>
    <property type="match status" value="1"/>
</dbReference>
<dbReference type="Gene3D" id="3.40.50.300">
    <property type="entry name" value="P-loop containing nucleotide triphosphate hydrolases"/>
    <property type="match status" value="3"/>
</dbReference>
<dbReference type="InterPro" id="IPR027417">
    <property type="entry name" value="P-loop_NTPase"/>
</dbReference>
<dbReference type="KEGG" id="mgly:NCTC10194_00020"/>
<evidence type="ECO:0000256" key="3">
    <source>
        <dbReference type="ARBA" id="ARBA00022801"/>
    </source>
</evidence>
<dbReference type="SUPFAM" id="SSF52540">
    <property type="entry name" value="P-loop containing nucleoside triphosphate hydrolases"/>
    <property type="match status" value="1"/>
</dbReference>
<dbReference type="Pfam" id="PF13086">
    <property type="entry name" value="AAA_11"/>
    <property type="match status" value="2"/>
</dbReference>
<keyword evidence="11" id="KW-1185">Reference proteome</keyword>
<dbReference type="InterPro" id="IPR050534">
    <property type="entry name" value="Coronavir_polyprotein_1ab"/>
</dbReference>
<feature type="domain" description="DNA2/NAM7 helicase helicase" evidence="7">
    <location>
        <begin position="324"/>
        <end position="552"/>
    </location>
</feature>
<dbReference type="InterPro" id="IPR011335">
    <property type="entry name" value="Restrct_endonuc-II-like"/>
</dbReference>
<dbReference type="SUPFAM" id="SSF52980">
    <property type="entry name" value="Restriction endonuclease-like"/>
    <property type="match status" value="1"/>
</dbReference>
<dbReference type="EMBL" id="LR215024">
    <property type="protein sequence ID" value="VEU70026.1"/>
    <property type="molecule type" value="Genomic_DNA"/>
</dbReference>
<dbReference type="GO" id="GO:0043139">
    <property type="term" value="F:5'-3' DNA helicase activity"/>
    <property type="evidence" value="ECO:0007669"/>
    <property type="project" value="TreeGrafter"/>
</dbReference>
<gene>
    <name evidence="10" type="ORF">NCTC10194_00020</name>
</gene>
<keyword evidence="2" id="KW-0547">Nucleotide-binding</keyword>
<keyword evidence="5" id="KW-0067">ATP-binding</keyword>
<feature type="coiled-coil region" evidence="6">
    <location>
        <begin position="1374"/>
        <end position="1428"/>
    </location>
</feature>
<dbReference type="FunFam" id="3.40.960.10:FF:000002">
    <property type="entry name" value="DNA helicase related protein"/>
    <property type="match status" value="1"/>
</dbReference>
<evidence type="ECO:0000259" key="8">
    <source>
        <dbReference type="Pfam" id="PF13087"/>
    </source>
</evidence>
<dbReference type="InterPro" id="IPR047187">
    <property type="entry name" value="SF1_C_Upf1"/>
</dbReference>
<dbReference type="PANTHER" id="PTHR43788:SF8">
    <property type="entry name" value="DNA-BINDING PROTEIN SMUBP-2"/>
    <property type="match status" value="1"/>
</dbReference>
<dbReference type="GO" id="GO:0005524">
    <property type="term" value="F:ATP binding"/>
    <property type="evidence" value="ECO:0007669"/>
    <property type="project" value="UniProtKB-KW"/>
</dbReference>
<sequence length="1620" mass="188909">MAKNVVTLNRWKEKLLDLSLNNKALNHKSNKSGTIQILFPDLKHFFEKIVSSKLASFARLFDKNDDDLEDEEMTLKRTRKEEVKVLGQILPKKDFYEADEILPLVEIYRNKRGNKNKNELFTNLSGPKQTQFLRNLMKTATFFKEENAVDVLFFAVGFLKWYEDPNSKKTHYAPLLFMNAELSQKSFDAAFEVKINDDELLINNALIRKMKVDYDLDLDLPEIKEDASPYEIYEAYKNKINESLSQFSDKRWEILDNIELATFSFTKINLVKDLEDNEKRIINSDFYQKLTSKKQQIADNDLVRESQVDEYIDPKNYFHKLDADSSQEAAIQSAILGKSFVLEGPPGTGKSQTITNIITELIARGKKILFVAEKKAALDVVWRNLNKIGLGSFALPIHDSDFDKKGVVKDLYTTLLKGTEDIPSVPQFYAQDKIHRYKNTKADLNDYYAKILEIRKPLNHSLYELYGLYSQKDNIKSLFFEIENVKNIDQDQLFDLQKKIETFQNKVHNIDIDIKSNPWYGFFKEVHSAREKENFRNLLTNLQRDIKDLEQYLELNVKNKMHIYFKDNAPFVETLRNLVALLEHVKVARTVDERIKRIYELPEEVLLMEDILTESRIIEASKTQLAQKYKLEVLNNFKAEENVLVLEKLQSMASRLLSWDFRKIKNKLTLYRYDAKATYEEILSETKFIRDIQARSEKLEELIKRVTYTKNLSTITDVENALYDLKWYQKFMQLSKEVLFYDNDWVSLVINWLFNKNNVFPIVDESLNKAKNVLREFEELQSYFDESKVNFNNLSLKMAKLNVSTYISNFNSLNAYLEFITAYIEIAKSGLQEFADLLIENKIKEDYYEIFIKRFYGLLIEHFLEEANLNLGYNGEAIQVMKEEFGEVEKEIQKIAELKVTQQLYQNLPNINSIEGLNASVKILAKEATKDRRSMPFRLLFERIPELILMIKPCLMMSPFTVSSFLKTSPIVFDTVIFDEASQVFPENAVGALFRANQHIIVGDEHQLPPTNFFNADAADEALQEDERGETDDYESILNAVKGFLPTIRLKWHYRSKFEELIQPSNVEIYNDNLITFPSLRKPKEFEGVQFIKVDGKFINNQNEVEADTIIQLIKTLYKKYGTSKSVGVVSFNKKQQMLIEQKINKLRRSDSSLEPFFSRELKDPFFVKNIETVQGDERDIIIMSICYGPNEKGHFAMRFGPINQQQGYKRLNVAATRAKECTILVSSITQDDIDLNKTEARGVRFLKQYLLFAEYGQGKKVVSHQEKAKQLFQAGFEKSVLKELQKLGYEVKENVGNSSYKIDLAIINPNNKNKYIVGIECDGATYQSSKSARDRDRLRQEVLEMRGWNIYRIWSTDWFKNKEQQVIQLDNFIKKALEDAEFKKSKQKEQKEQEQKIKLIKEKEEKQEQFELELAKSKAKLDEEEKVEKTTPIEFKKRQEVSLNEIFEDYPTLESIDMNSFANKQEYITETIKTLAPVAKEELMKMAPIIFNKPSLTKTLKTEFTKILETLIILDGSLVVVDDFVFDQTKVDDIQFRKATSEENKRKLTSIYYVEVASGIYKILTYVQETTLDTIYKQITELCLYSTVTPKLKALVDQAISYLVENGKITFKDKILKLV</sequence>
<evidence type="ECO:0000313" key="11">
    <source>
        <dbReference type="Proteomes" id="UP000290815"/>
    </source>
</evidence>
<evidence type="ECO:0000256" key="2">
    <source>
        <dbReference type="ARBA" id="ARBA00022741"/>
    </source>
</evidence>
<proteinExistence type="inferred from homology"/>
<accession>A0A449AU57</accession>
<dbReference type="PANTHER" id="PTHR43788">
    <property type="entry name" value="DNA2/NAM7 HELICASE FAMILY MEMBER"/>
    <property type="match status" value="1"/>
</dbReference>
<keyword evidence="6" id="KW-0175">Coiled coil</keyword>
<feature type="domain" description="Restriction endonuclease type II-like" evidence="9">
    <location>
        <begin position="1277"/>
        <end position="1373"/>
    </location>
</feature>